<gene>
    <name evidence="3" type="primary">LOC104583806</name>
    <name evidence="2" type="ORF">BRADI_3g49020v3</name>
</gene>
<reference evidence="2 3" key="1">
    <citation type="journal article" date="2010" name="Nature">
        <title>Genome sequencing and analysis of the model grass Brachypodium distachyon.</title>
        <authorList>
            <consortium name="International Brachypodium Initiative"/>
        </authorList>
    </citation>
    <scope>NUCLEOTIDE SEQUENCE [LARGE SCALE GENOMIC DNA]</scope>
    <source>
        <strain evidence="2 3">Bd21</strain>
    </source>
</reference>
<dbReference type="OrthoDB" id="669454at2759"/>
<protein>
    <recommendedName>
        <fullName evidence="5">Auxin-responsive protein SAUR32</fullName>
    </recommendedName>
</protein>
<dbReference type="HOGENOM" id="CLU_098106_4_2_1"/>
<dbReference type="RefSeq" id="XP_010235715.1">
    <property type="nucleotide sequence ID" value="XM_010237413.3"/>
</dbReference>
<dbReference type="Gramene" id="KQK00383">
    <property type="protein sequence ID" value="KQK00383"/>
    <property type="gene ID" value="BRADI_3g49020v3"/>
</dbReference>
<evidence type="ECO:0000313" key="4">
    <source>
        <dbReference type="Proteomes" id="UP000008810"/>
    </source>
</evidence>
<comment type="similarity">
    <text evidence="1">Belongs to the ARG7 family.</text>
</comment>
<sequence>MKQQQQQEAARCHLLAGAASRHDAAEAEAPAVTKGCATIWVGASAEEKDRDQGDQELRRFAVPVALLGHPRILELLGEAREEYGYAHQGAVVVPCGAERFQEAVDAARADQRHRHHHHHHHFGGLPHQLAGCFRPSRVVA</sequence>
<proteinExistence type="inferred from homology"/>
<name>I1IBP1_BRADI</name>
<evidence type="ECO:0000313" key="3">
    <source>
        <dbReference type="EnsemblPlants" id="KQK00383"/>
    </source>
</evidence>
<dbReference type="PANTHER" id="PTHR31374">
    <property type="entry name" value="AUXIN-INDUCED PROTEIN-LIKE-RELATED"/>
    <property type="match status" value="1"/>
</dbReference>
<dbReference type="EMBL" id="CM000882">
    <property type="protein sequence ID" value="KQK00383.1"/>
    <property type="molecule type" value="Genomic_DNA"/>
</dbReference>
<evidence type="ECO:0000313" key="2">
    <source>
        <dbReference type="EMBL" id="KQK00383.1"/>
    </source>
</evidence>
<organism evidence="3">
    <name type="scientific">Brachypodium distachyon</name>
    <name type="common">Purple false brome</name>
    <name type="synonym">Trachynia distachya</name>
    <dbReference type="NCBI Taxonomy" id="15368"/>
    <lineage>
        <taxon>Eukaryota</taxon>
        <taxon>Viridiplantae</taxon>
        <taxon>Streptophyta</taxon>
        <taxon>Embryophyta</taxon>
        <taxon>Tracheophyta</taxon>
        <taxon>Spermatophyta</taxon>
        <taxon>Magnoliopsida</taxon>
        <taxon>Liliopsida</taxon>
        <taxon>Poales</taxon>
        <taxon>Poaceae</taxon>
        <taxon>BOP clade</taxon>
        <taxon>Pooideae</taxon>
        <taxon>Stipodae</taxon>
        <taxon>Brachypodieae</taxon>
        <taxon>Brachypodium</taxon>
    </lineage>
</organism>
<dbReference type="InterPro" id="IPR003676">
    <property type="entry name" value="SAUR_fam"/>
</dbReference>
<dbReference type="KEGG" id="bdi:104583806"/>
<dbReference type="PANTHER" id="PTHR31374:SF57">
    <property type="entry name" value="AUXIN-RESPONSIVE PROTEIN SAUR32"/>
    <property type="match status" value="1"/>
</dbReference>
<dbReference type="AlphaFoldDB" id="I1IBP1"/>
<dbReference type="STRING" id="15368.I1IBP1"/>
<keyword evidence="4" id="KW-1185">Reference proteome</keyword>
<dbReference type="GO" id="GO:0009733">
    <property type="term" value="P:response to auxin"/>
    <property type="evidence" value="ECO:0007669"/>
    <property type="project" value="InterPro"/>
</dbReference>
<dbReference type="EnsemblPlants" id="KQK00383">
    <property type="protein sequence ID" value="KQK00383"/>
    <property type="gene ID" value="BRADI_3g49020v3"/>
</dbReference>
<evidence type="ECO:0000256" key="1">
    <source>
        <dbReference type="ARBA" id="ARBA00006974"/>
    </source>
</evidence>
<reference evidence="2" key="2">
    <citation type="submission" date="2017-06" db="EMBL/GenBank/DDBJ databases">
        <title>WGS assembly of Brachypodium distachyon.</title>
        <authorList>
            <consortium name="The International Brachypodium Initiative"/>
            <person name="Lucas S."/>
            <person name="Harmon-Smith M."/>
            <person name="Lail K."/>
            <person name="Tice H."/>
            <person name="Grimwood J."/>
            <person name="Bruce D."/>
            <person name="Barry K."/>
            <person name="Shu S."/>
            <person name="Lindquist E."/>
            <person name="Wang M."/>
            <person name="Pitluck S."/>
            <person name="Vogel J.P."/>
            <person name="Garvin D.F."/>
            <person name="Mockler T.C."/>
            <person name="Schmutz J."/>
            <person name="Rokhsar D."/>
            <person name="Bevan M.W."/>
        </authorList>
    </citation>
    <scope>NUCLEOTIDE SEQUENCE</scope>
    <source>
        <strain evidence="2">Bd21</strain>
    </source>
</reference>
<dbReference type="Pfam" id="PF02519">
    <property type="entry name" value="Auxin_inducible"/>
    <property type="match status" value="1"/>
</dbReference>
<accession>I1IBP1</accession>
<dbReference type="Proteomes" id="UP000008810">
    <property type="component" value="Chromosome 3"/>
</dbReference>
<reference evidence="3" key="3">
    <citation type="submission" date="2018-08" db="UniProtKB">
        <authorList>
            <consortium name="EnsemblPlants"/>
        </authorList>
    </citation>
    <scope>IDENTIFICATION</scope>
    <source>
        <strain evidence="3">cv. Bd21</strain>
    </source>
</reference>
<dbReference type="OMA" id="CFRPWHA"/>
<dbReference type="eggNOG" id="ENOG502R3I1">
    <property type="taxonomic scope" value="Eukaryota"/>
</dbReference>
<evidence type="ECO:0008006" key="5">
    <source>
        <dbReference type="Google" id="ProtNLM"/>
    </source>
</evidence>
<dbReference type="GeneID" id="104583806"/>